<reference evidence="5 6" key="2">
    <citation type="submission" date="2018-10" db="EMBL/GenBank/DDBJ databases">
        <authorList>
            <consortium name="Pathogen Informatics"/>
        </authorList>
    </citation>
    <scope>NUCLEOTIDE SEQUENCE [LARGE SCALE GENOMIC DNA]</scope>
</reference>
<proteinExistence type="inferred from homology"/>
<evidence type="ECO:0000256" key="2">
    <source>
        <dbReference type="ARBA" id="ARBA00007129"/>
    </source>
</evidence>
<evidence type="ECO:0000256" key="1">
    <source>
        <dbReference type="ARBA" id="ARBA00004496"/>
    </source>
</evidence>
<dbReference type="GO" id="GO:0061512">
    <property type="term" value="P:protein localization to cilium"/>
    <property type="evidence" value="ECO:0007669"/>
    <property type="project" value="TreeGrafter"/>
</dbReference>
<sequence length="250" mass="29024">MTPALRDMTYRCRITRDKKGVDRGIYPTYYLHLEQDQKNRIFLLAARKRKKSKTANYLISVDPTDMSRVGNSFIAKVRSNALGTQFTIYDNGKNPKKDVKNNDNLRQELAAVVYEVNLMGLKGPRKMTVLIPGIYDAENYCRKQIRPTSEKDSMLEKWKRGKCDEIVVLHNKRPIWHEDTQNFVLNFHGRVTMASVKNFQIIHPDNPDYIVMQFGRISDEQFTMDYRYPLSAVQAFGITMSSFHGKLACE</sequence>
<dbReference type="Proteomes" id="UP000274131">
    <property type="component" value="Unassembled WGS sequence"/>
</dbReference>
<dbReference type="PANTHER" id="PTHR16517:SF7">
    <property type="entry name" value="PROTEIN KING TUBBY"/>
    <property type="match status" value="1"/>
</dbReference>
<reference evidence="7" key="1">
    <citation type="submission" date="2017-02" db="UniProtKB">
        <authorList>
            <consortium name="WormBaseParasite"/>
        </authorList>
    </citation>
    <scope>IDENTIFICATION</scope>
</reference>
<name>A0A0N4V9M9_ENTVE</name>
<dbReference type="GO" id="GO:0005929">
    <property type="term" value="C:cilium"/>
    <property type="evidence" value="ECO:0007669"/>
    <property type="project" value="TreeGrafter"/>
</dbReference>
<evidence type="ECO:0000256" key="3">
    <source>
        <dbReference type="ARBA" id="ARBA00022490"/>
    </source>
</evidence>
<dbReference type="GO" id="GO:0005737">
    <property type="term" value="C:cytoplasm"/>
    <property type="evidence" value="ECO:0007669"/>
    <property type="project" value="UniProtKB-SubCell"/>
</dbReference>
<evidence type="ECO:0000259" key="4">
    <source>
        <dbReference type="Pfam" id="PF01167"/>
    </source>
</evidence>
<dbReference type="PROSITE" id="PS01200">
    <property type="entry name" value="TUB_1"/>
    <property type="match status" value="1"/>
</dbReference>
<dbReference type="PRINTS" id="PR01573">
    <property type="entry name" value="SUPERTUBBY"/>
</dbReference>
<evidence type="ECO:0000313" key="6">
    <source>
        <dbReference type="Proteomes" id="UP000274131"/>
    </source>
</evidence>
<keyword evidence="3" id="KW-0963">Cytoplasm</keyword>
<comment type="similarity">
    <text evidence="2">Belongs to the TUB family.</text>
</comment>
<dbReference type="AlphaFoldDB" id="A0A0N4V9M9"/>
<comment type="subcellular location">
    <subcellularLocation>
        <location evidence="1">Cytoplasm</location>
    </subcellularLocation>
</comment>
<dbReference type="SUPFAM" id="SSF54518">
    <property type="entry name" value="Tubby C-terminal domain-like"/>
    <property type="match status" value="1"/>
</dbReference>
<accession>A0A0N4V9M9</accession>
<feature type="domain" description="Tubby C-terminal" evidence="4">
    <location>
        <begin position="2"/>
        <end position="244"/>
    </location>
</feature>
<dbReference type="WBParaSite" id="EVEC_0000714701-mRNA-1">
    <property type="protein sequence ID" value="EVEC_0000714701-mRNA-1"/>
    <property type="gene ID" value="EVEC_0000714701"/>
</dbReference>
<dbReference type="InterPro" id="IPR025659">
    <property type="entry name" value="Tubby-like_C"/>
</dbReference>
<dbReference type="InterPro" id="IPR000007">
    <property type="entry name" value="Tubby_C"/>
</dbReference>
<dbReference type="OrthoDB" id="8775810at2759"/>
<dbReference type="InterPro" id="IPR018066">
    <property type="entry name" value="Tubby_C_CS"/>
</dbReference>
<dbReference type="Pfam" id="PF01167">
    <property type="entry name" value="Tub"/>
    <property type="match status" value="1"/>
</dbReference>
<keyword evidence="6" id="KW-1185">Reference proteome</keyword>
<dbReference type="Gene3D" id="3.20.90.10">
    <property type="entry name" value="Tubby Protein, Chain A"/>
    <property type="match status" value="1"/>
</dbReference>
<dbReference type="EMBL" id="UXUI01008600">
    <property type="protein sequence ID" value="VDD91915.1"/>
    <property type="molecule type" value="Genomic_DNA"/>
</dbReference>
<evidence type="ECO:0000313" key="5">
    <source>
        <dbReference type="EMBL" id="VDD91915.1"/>
    </source>
</evidence>
<protein>
    <submittedName>
        <fullName evidence="7">Tub domain-containing protein</fullName>
    </submittedName>
</protein>
<evidence type="ECO:0000313" key="7">
    <source>
        <dbReference type="WBParaSite" id="EVEC_0000714701-mRNA-1"/>
    </source>
</evidence>
<dbReference type="PANTHER" id="PTHR16517">
    <property type="entry name" value="TUBBY-RELATED"/>
    <property type="match status" value="1"/>
</dbReference>
<organism evidence="7">
    <name type="scientific">Enterobius vermicularis</name>
    <name type="common">Human pinworm</name>
    <dbReference type="NCBI Taxonomy" id="51028"/>
    <lineage>
        <taxon>Eukaryota</taxon>
        <taxon>Metazoa</taxon>
        <taxon>Ecdysozoa</taxon>
        <taxon>Nematoda</taxon>
        <taxon>Chromadorea</taxon>
        <taxon>Rhabditida</taxon>
        <taxon>Spirurina</taxon>
        <taxon>Oxyuridomorpha</taxon>
        <taxon>Oxyuroidea</taxon>
        <taxon>Oxyuridae</taxon>
        <taxon>Enterobius</taxon>
    </lineage>
</organism>
<dbReference type="STRING" id="51028.A0A0N4V9M9"/>
<gene>
    <name evidence="5" type="ORF">EVEC_LOCUS6666</name>
</gene>